<dbReference type="EMBL" id="BAAATK010000008">
    <property type="protein sequence ID" value="GAA2429581.1"/>
    <property type="molecule type" value="Genomic_DNA"/>
</dbReference>
<name>A0ABP5WLN5_9ACTN</name>
<evidence type="ECO:0000313" key="2">
    <source>
        <dbReference type="Proteomes" id="UP001500460"/>
    </source>
</evidence>
<comment type="caution">
    <text evidence="1">The sequence shown here is derived from an EMBL/GenBank/DDBJ whole genome shotgun (WGS) entry which is preliminary data.</text>
</comment>
<keyword evidence="2" id="KW-1185">Reference proteome</keyword>
<evidence type="ECO:0000313" key="1">
    <source>
        <dbReference type="EMBL" id="GAA2429581.1"/>
    </source>
</evidence>
<organism evidence="1 2">
    <name type="scientific">Streptomyces glaucus</name>
    <dbReference type="NCBI Taxonomy" id="284029"/>
    <lineage>
        <taxon>Bacteria</taxon>
        <taxon>Bacillati</taxon>
        <taxon>Actinomycetota</taxon>
        <taxon>Actinomycetes</taxon>
        <taxon>Kitasatosporales</taxon>
        <taxon>Streptomycetaceae</taxon>
        <taxon>Streptomyces</taxon>
    </lineage>
</organism>
<reference evidence="2" key="1">
    <citation type="journal article" date="2019" name="Int. J. Syst. Evol. Microbiol.">
        <title>The Global Catalogue of Microorganisms (GCM) 10K type strain sequencing project: providing services to taxonomists for standard genome sequencing and annotation.</title>
        <authorList>
            <consortium name="The Broad Institute Genomics Platform"/>
            <consortium name="The Broad Institute Genome Sequencing Center for Infectious Disease"/>
            <person name="Wu L."/>
            <person name="Ma J."/>
        </authorList>
    </citation>
    <scope>NUCLEOTIDE SEQUENCE [LARGE SCALE GENOMIC DNA]</scope>
    <source>
        <strain evidence="2">JCM 6922</strain>
    </source>
</reference>
<dbReference type="Proteomes" id="UP001500460">
    <property type="component" value="Unassembled WGS sequence"/>
</dbReference>
<protein>
    <submittedName>
        <fullName evidence="1">Uncharacterized protein</fullName>
    </submittedName>
</protein>
<gene>
    <name evidence="1" type="ORF">GCM10010421_17160</name>
</gene>
<accession>A0ABP5WLN5</accession>
<proteinExistence type="predicted"/>
<dbReference type="RefSeq" id="WP_344601260.1">
    <property type="nucleotide sequence ID" value="NZ_BAAATK010000008.1"/>
</dbReference>
<sequence length="457" mass="49658">MTGPQDRPAVRLDELPWWRPLVVQVAGRPHPDDTALGVFVRQLTAAFEEQGHAVVESSHGDVDLLLIVTHIPAGPRPLPDRVPEQSPPLSARTCGELGLRVGSRRTVVIAQVPERLAGLRHTEAVGIGRTVMARTAAPRAVLVSRDGREATLFTLEGGHPTETGQPADRIRDRLVTAACARDVGDRYDVVRDALPATAWAASEAPGHLAAAGRRMGRLGLLPEPVRIDRYVSAGLASLYREYLGWKRLSEGMLFLYDPGLDAVVVTASGSWDVDKRDLREDEVTVLHPRSRGDRLRVLAPEGLVPKGPSVEAWEVCALLSSVPTVRLGRSASGHWVVDPDGERTAPLIRGGVHAHVGVDRADAAVIESVPPNRELYPYGFGCGTDLMADVAADTVARSRAVNDAADPRLYVRWPMLYHGEMAVELWKPGLPERPLQGLLDAYAHAVRYTPDHVDQPL</sequence>